<feature type="compositionally biased region" description="Low complexity" evidence="5">
    <location>
        <begin position="184"/>
        <end position="207"/>
    </location>
</feature>
<dbReference type="EMBL" id="JBHTLY010000003">
    <property type="protein sequence ID" value="MFD1201801.1"/>
    <property type="molecule type" value="Genomic_DNA"/>
</dbReference>
<dbReference type="Gene3D" id="3.40.190.290">
    <property type="match status" value="1"/>
</dbReference>
<dbReference type="InterPro" id="IPR036388">
    <property type="entry name" value="WH-like_DNA-bd_sf"/>
</dbReference>
<reference evidence="8" key="1">
    <citation type="journal article" date="2019" name="Int. J. Syst. Evol. Microbiol.">
        <title>The Global Catalogue of Microorganisms (GCM) 10K type strain sequencing project: providing services to taxonomists for standard genome sequencing and annotation.</title>
        <authorList>
            <consortium name="The Broad Institute Genomics Platform"/>
            <consortium name="The Broad Institute Genome Sequencing Center for Infectious Disease"/>
            <person name="Wu L."/>
            <person name="Ma J."/>
        </authorList>
    </citation>
    <scope>NUCLEOTIDE SEQUENCE [LARGE SCALE GENOMIC DNA]</scope>
    <source>
        <strain evidence="8">CCUG 50213</strain>
    </source>
</reference>
<evidence type="ECO:0000256" key="1">
    <source>
        <dbReference type="ARBA" id="ARBA00009437"/>
    </source>
</evidence>
<comment type="similarity">
    <text evidence="1">Belongs to the LysR transcriptional regulatory family.</text>
</comment>
<protein>
    <submittedName>
        <fullName evidence="7">LysR family transcriptional regulator</fullName>
    </submittedName>
</protein>
<dbReference type="RefSeq" id="WP_343960073.1">
    <property type="nucleotide sequence ID" value="NZ_BAAAKZ010000004.1"/>
</dbReference>
<keyword evidence="8" id="KW-1185">Reference proteome</keyword>
<name>A0ABW3TM58_9MICO</name>
<dbReference type="SUPFAM" id="SSF53850">
    <property type="entry name" value="Periplasmic binding protein-like II"/>
    <property type="match status" value="1"/>
</dbReference>
<accession>A0ABW3TM58</accession>
<dbReference type="InterPro" id="IPR036390">
    <property type="entry name" value="WH_DNA-bd_sf"/>
</dbReference>
<sequence length="340" mass="36553">MLEMKRLRLLWELSARGTVVQVAEALNYSPSAVSQQLALLEKEVGTPLLRRVGRTLEFTAAADALVAETEELLAGLERAETAAHKVRGEVAGTVRVAVFQTAVLAIMPQALRRLRTEYPSLRVEMVQHEPETALHETRVRGFDLVVAEQYPGHAAAQFAGLDHEPLTYDAIQLALPPRHGDAGAGASAGADPAAAPSAGPSAGTSAGTDFDVDFHRVERLEDAAALPWVMEPRGAASRHWAEQACRSAGFEPDVRYETADLQAHVRLIESGNAVALLPGLVRAETRLRMIDLPGDPHRTIFTAARISNAESPAVRAVRETLAIEATSLAKTAETTHTVKP</sequence>
<evidence type="ECO:0000256" key="4">
    <source>
        <dbReference type="ARBA" id="ARBA00023163"/>
    </source>
</evidence>
<evidence type="ECO:0000256" key="2">
    <source>
        <dbReference type="ARBA" id="ARBA00023015"/>
    </source>
</evidence>
<dbReference type="PANTHER" id="PTHR30419">
    <property type="entry name" value="HTH-TYPE TRANSCRIPTIONAL REGULATOR YBHD"/>
    <property type="match status" value="1"/>
</dbReference>
<keyword evidence="3" id="KW-0238">DNA-binding</keyword>
<evidence type="ECO:0000313" key="8">
    <source>
        <dbReference type="Proteomes" id="UP001597181"/>
    </source>
</evidence>
<dbReference type="InterPro" id="IPR050950">
    <property type="entry name" value="HTH-type_LysR_regulators"/>
</dbReference>
<feature type="region of interest" description="Disordered" evidence="5">
    <location>
        <begin position="179"/>
        <end position="207"/>
    </location>
</feature>
<comment type="caution">
    <text evidence="7">The sequence shown here is derived from an EMBL/GenBank/DDBJ whole genome shotgun (WGS) entry which is preliminary data.</text>
</comment>
<dbReference type="InterPro" id="IPR000847">
    <property type="entry name" value="LysR_HTH_N"/>
</dbReference>
<keyword evidence="4" id="KW-0804">Transcription</keyword>
<dbReference type="SUPFAM" id="SSF46785">
    <property type="entry name" value="Winged helix' DNA-binding domain"/>
    <property type="match status" value="1"/>
</dbReference>
<dbReference type="InterPro" id="IPR005119">
    <property type="entry name" value="LysR_subst-bd"/>
</dbReference>
<gene>
    <name evidence="7" type="ORF">ACFQ3U_07840</name>
</gene>
<dbReference type="Pfam" id="PF03466">
    <property type="entry name" value="LysR_substrate"/>
    <property type="match status" value="1"/>
</dbReference>
<dbReference type="Pfam" id="PF00126">
    <property type="entry name" value="HTH_1"/>
    <property type="match status" value="1"/>
</dbReference>
<dbReference type="Proteomes" id="UP001597181">
    <property type="component" value="Unassembled WGS sequence"/>
</dbReference>
<feature type="domain" description="HTH lysR-type" evidence="6">
    <location>
        <begin position="2"/>
        <end position="59"/>
    </location>
</feature>
<evidence type="ECO:0000256" key="3">
    <source>
        <dbReference type="ARBA" id="ARBA00023125"/>
    </source>
</evidence>
<dbReference type="Gene3D" id="1.10.10.10">
    <property type="entry name" value="Winged helix-like DNA-binding domain superfamily/Winged helix DNA-binding domain"/>
    <property type="match status" value="1"/>
</dbReference>
<evidence type="ECO:0000313" key="7">
    <source>
        <dbReference type="EMBL" id="MFD1201801.1"/>
    </source>
</evidence>
<dbReference type="PROSITE" id="PS50931">
    <property type="entry name" value="HTH_LYSR"/>
    <property type="match status" value="1"/>
</dbReference>
<proteinExistence type="inferred from homology"/>
<evidence type="ECO:0000259" key="6">
    <source>
        <dbReference type="PROSITE" id="PS50931"/>
    </source>
</evidence>
<organism evidence="7 8">
    <name type="scientific">Leucobacter albus</name>
    <dbReference type="NCBI Taxonomy" id="272210"/>
    <lineage>
        <taxon>Bacteria</taxon>
        <taxon>Bacillati</taxon>
        <taxon>Actinomycetota</taxon>
        <taxon>Actinomycetes</taxon>
        <taxon>Micrococcales</taxon>
        <taxon>Microbacteriaceae</taxon>
        <taxon>Leucobacter</taxon>
    </lineage>
</organism>
<dbReference type="PANTHER" id="PTHR30419:SF8">
    <property type="entry name" value="NITROGEN ASSIMILATION TRANSCRIPTIONAL ACTIVATOR-RELATED"/>
    <property type="match status" value="1"/>
</dbReference>
<evidence type="ECO:0000256" key="5">
    <source>
        <dbReference type="SAM" id="MobiDB-lite"/>
    </source>
</evidence>
<keyword evidence="2" id="KW-0805">Transcription regulation</keyword>